<keyword evidence="1" id="KW-0472">Membrane</keyword>
<dbReference type="RefSeq" id="WP_146661006.1">
    <property type="nucleotide sequence ID" value="NZ_CP019791.1"/>
</dbReference>
<proteinExistence type="predicted"/>
<sequence length="80" mass="8441">MGPFEAKAQSVSLTITDGVAKLSDSADQGSNNDENLELADVDETEKPNYVVIIVIGTILIVSAVVILTKNRKGKGNPPTE</sequence>
<keyword evidence="1" id="KW-0812">Transmembrane</keyword>
<organism evidence="2 3">
    <name type="scientific">Anaerohalosphaera lusitana</name>
    <dbReference type="NCBI Taxonomy" id="1936003"/>
    <lineage>
        <taxon>Bacteria</taxon>
        <taxon>Pseudomonadati</taxon>
        <taxon>Planctomycetota</taxon>
        <taxon>Phycisphaerae</taxon>
        <taxon>Sedimentisphaerales</taxon>
        <taxon>Anaerohalosphaeraceae</taxon>
        <taxon>Anaerohalosphaera</taxon>
    </lineage>
</organism>
<dbReference type="Proteomes" id="UP000189674">
    <property type="component" value="Chromosome"/>
</dbReference>
<evidence type="ECO:0000313" key="2">
    <source>
        <dbReference type="EMBL" id="AQT68210.1"/>
    </source>
</evidence>
<dbReference type="KEGG" id="alus:STSP2_01366"/>
<name>A0A1U9NKU4_9BACT</name>
<evidence type="ECO:0000313" key="3">
    <source>
        <dbReference type="Proteomes" id="UP000189674"/>
    </source>
</evidence>
<protein>
    <submittedName>
        <fullName evidence="2">Uncharacterized protein</fullName>
    </submittedName>
</protein>
<accession>A0A1U9NKU4</accession>
<dbReference type="EMBL" id="CP019791">
    <property type="protein sequence ID" value="AQT68210.1"/>
    <property type="molecule type" value="Genomic_DNA"/>
</dbReference>
<evidence type="ECO:0000256" key="1">
    <source>
        <dbReference type="SAM" id="Phobius"/>
    </source>
</evidence>
<feature type="transmembrane region" description="Helical" evidence="1">
    <location>
        <begin position="49"/>
        <end position="67"/>
    </location>
</feature>
<keyword evidence="3" id="KW-1185">Reference proteome</keyword>
<reference evidence="3" key="1">
    <citation type="submission" date="2017-02" db="EMBL/GenBank/DDBJ databases">
        <title>Comparative genomics and description of representatives of a novel lineage of planctomycetes thriving in anoxic sediments.</title>
        <authorList>
            <person name="Spring S."/>
            <person name="Bunk B."/>
            <person name="Sproer C."/>
        </authorList>
    </citation>
    <scope>NUCLEOTIDE SEQUENCE [LARGE SCALE GENOMIC DNA]</scope>
    <source>
        <strain evidence="3">ST-NAGAB-D1</strain>
    </source>
</reference>
<gene>
    <name evidence="2" type="ORF">STSP2_01366</name>
</gene>
<keyword evidence="1" id="KW-1133">Transmembrane helix</keyword>
<dbReference type="AlphaFoldDB" id="A0A1U9NKU4"/>